<dbReference type="PANTHER" id="PTHR33219:SF14">
    <property type="entry name" value="PROTEIN COFACTOR ASSEMBLY OF COMPLEX C SUBUNIT B CCB3, CHLOROPLASTIC-RELATED"/>
    <property type="match status" value="1"/>
</dbReference>
<feature type="transmembrane region" description="Helical" evidence="2">
    <location>
        <begin position="7"/>
        <end position="28"/>
    </location>
</feature>
<keyword evidence="2" id="KW-0812">Transmembrane</keyword>
<dbReference type="EMBL" id="CP062983">
    <property type="protein sequence ID" value="QPC80594.1"/>
    <property type="molecule type" value="Genomic_DNA"/>
</dbReference>
<name>A0A7S8ICR9_9CHLR</name>
<dbReference type="PANTHER" id="PTHR33219">
    <property type="entry name" value="YLMG HOMOLOG PROTEIN 2, CHLOROPLASTIC"/>
    <property type="match status" value="1"/>
</dbReference>
<organism evidence="3 4">
    <name type="scientific">Phototrophicus methaneseepsis</name>
    <dbReference type="NCBI Taxonomy" id="2710758"/>
    <lineage>
        <taxon>Bacteria</taxon>
        <taxon>Bacillati</taxon>
        <taxon>Chloroflexota</taxon>
        <taxon>Candidatus Thermofontia</taxon>
        <taxon>Phototrophicales</taxon>
        <taxon>Phototrophicaceae</taxon>
        <taxon>Phototrophicus</taxon>
    </lineage>
</organism>
<evidence type="ECO:0000256" key="1">
    <source>
        <dbReference type="ARBA" id="ARBA00010894"/>
    </source>
</evidence>
<keyword evidence="2" id="KW-0472">Membrane</keyword>
<evidence type="ECO:0000256" key="2">
    <source>
        <dbReference type="SAM" id="Phobius"/>
    </source>
</evidence>
<protein>
    <submittedName>
        <fullName evidence="3">YggT family protein</fullName>
    </submittedName>
</protein>
<keyword evidence="2" id="KW-1133">Transmembrane helix</keyword>
<comment type="similarity">
    <text evidence="1">Belongs to the YggT family.</text>
</comment>
<dbReference type="Pfam" id="PF02325">
    <property type="entry name" value="CCB3_YggT"/>
    <property type="match status" value="1"/>
</dbReference>
<sequence>MGIVVAIIVWALQIFSFILMARVLMTWIPNLDYSNPIVRFLLDVTEPVLQPIRNALPSASGMDFSPIVAFLGIWVLRMLLISVV</sequence>
<dbReference type="GO" id="GO:0016020">
    <property type="term" value="C:membrane"/>
    <property type="evidence" value="ECO:0007669"/>
    <property type="project" value="InterPro"/>
</dbReference>
<dbReference type="AlphaFoldDB" id="A0A7S8ICR9"/>
<dbReference type="Proteomes" id="UP000594468">
    <property type="component" value="Chromosome"/>
</dbReference>
<dbReference type="KEGG" id="pmet:G4Y79_12815"/>
<proteinExistence type="inferred from homology"/>
<dbReference type="RefSeq" id="WP_195168669.1">
    <property type="nucleotide sequence ID" value="NZ_CP062983.1"/>
</dbReference>
<gene>
    <name evidence="3" type="ORF">G4Y79_12815</name>
</gene>
<feature type="transmembrane region" description="Helical" evidence="2">
    <location>
        <begin position="64"/>
        <end position="83"/>
    </location>
</feature>
<reference evidence="3 4" key="1">
    <citation type="submission" date="2020-02" db="EMBL/GenBank/DDBJ databases">
        <authorList>
            <person name="Zheng R.K."/>
            <person name="Sun C.M."/>
        </authorList>
    </citation>
    <scope>NUCLEOTIDE SEQUENCE [LARGE SCALE GENOMIC DNA]</scope>
    <source>
        <strain evidence="4">rifampicinis</strain>
    </source>
</reference>
<dbReference type="InterPro" id="IPR003425">
    <property type="entry name" value="CCB3/YggT"/>
</dbReference>
<accession>A0A7S8ICR9</accession>
<evidence type="ECO:0000313" key="3">
    <source>
        <dbReference type="EMBL" id="QPC80594.1"/>
    </source>
</evidence>
<keyword evidence="4" id="KW-1185">Reference proteome</keyword>
<evidence type="ECO:0000313" key="4">
    <source>
        <dbReference type="Proteomes" id="UP000594468"/>
    </source>
</evidence>